<evidence type="ECO:0000256" key="4">
    <source>
        <dbReference type="ARBA" id="ARBA00022989"/>
    </source>
</evidence>
<evidence type="ECO:0000256" key="2">
    <source>
        <dbReference type="ARBA" id="ARBA00022679"/>
    </source>
</evidence>
<dbReference type="EMBL" id="FNZQ01000002">
    <property type="protein sequence ID" value="SEK92343.1"/>
    <property type="molecule type" value="Genomic_DNA"/>
</dbReference>
<evidence type="ECO:0000256" key="6">
    <source>
        <dbReference type="ARBA" id="ARBA00023136"/>
    </source>
</evidence>
<evidence type="ECO:0000313" key="11">
    <source>
        <dbReference type="Proteomes" id="UP000199283"/>
    </source>
</evidence>
<feature type="transmembrane region" description="Helical" evidence="8">
    <location>
        <begin position="23"/>
        <end position="46"/>
    </location>
</feature>
<keyword evidence="7 10" id="KW-0012">Acyltransferase</keyword>
<protein>
    <submittedName>
        <fullName evidence="10">Lyso-ornithine lipid acyltransferase</fullName>
    </submittedName>
</protein>
<evidence type="ECO:0000256" key="5">
    <source>
        <dbReference type="ARBA" id="ARBA00023098"/>
    </source>
</evidence>
<organism evidence="10 11">
    <name type="scientific">Jannaschia helgolandensis</name>
    <dbReference type="NCBI Taxonomy" id="188906"/>
    <lineage>
        <taxon>Bacteria</taxon>
        <taxon>Pseudomonadati</taxon>
        <taxon>Pseudomonadota</taxon>
        <taxon>Alphaproteobacteria</taxon>
        <taxon>Rhodobacterales</taxon>
        <taxon>Roseobacteraceae</taxon>
        <taxon>Jannaschia</taxon>
    </lineage>
</organism>
<dbReference type="InterPro" id="IPR002123">
    <property type="entry name" value="Plipid/glycerol_acylTrfase"/>
</dbReference>
<evidence type="ECO:0000259" key="9">
    <source>
        <dbReference type="SMART" id="SM00563"/>
    </source>
</evidence>
<dbReference type="AlphaFoldDB" id="A0A1H7KZU6"/>
<evidence type="ECO:0000256" key="1">
    <source>
        <dbReference type="ARBA" id="ARBA00004370"/>
    </source>
</evidence>
<keyword evidence="3 8" id="KW-0812">Transmembrane</keyword>
<dbReference type="PANTHER" id="PTHR23063">
    <property type="entry name" value="PHOSPHOLIPID ACYLTRANSFERASE"/>
    <property type="match status" value="1"/>
</dbReference>
<proteinExistence type="predicted"/>
<gene>
    <name evidence="10" type="ORF">SAMN04488526_1565</name>
</gene>
<sequence>MIWDDAPQPPVVTPGPLGWLRTVLRGGALGGIVFGGLFLLLTVRLIERPAFGMRRPVTPWITQGVCKAAFVILGMRRDVRGSVMHGTGAVVSNHASWLDIFALNASKRVYFVSKSEVAGWPGIGWLARATGTVFIRRDRRDARAQQIVFEERLRLRHRLLFFPEGTSTDGRRVLPFKTTLFAAFHSTDLPDDMKVQPVTLAYHAPAGAPVTFYGWWGDQSFGAHLLAMLSAPRHGMVEVIYHAPLTVTDYPDRKALARAAEAAVRAGFEAAFSETISPVNSETVR</sequence>
<dbReference type="Pfam" id="PF01553">
    <property type="entry name" value="Acyltransferase"/>
    <property type="match status" value="1"/>
</dbReference>
<accession>A0A1H7KZU6</accession>
<keyword evidence="11" id="KW-1185">Reference proteome</keyword>
<dbReference type="STRING" id="188906.SAMN04488526_1565"/>
<keyword evidence="6 8" id="KW-0472">Membrane</keyword>
<dbReference type="OrthoDB" id="9806880at2"/>
<evidence type="ECO:0000256" key="8">
    <source>
        <dbReference type="SAM" id="Phobius"/>
    </source>
</evidence>
<dbReference type="SMART" id="SM00563">
    <property type="entry name" value="PlsC"/>
    <property type="match status" value="1"/>
</dbReference>
<comment type="subcellular location">
    <subcellularLocation>
        <location evidence="1">Membrane</location>
    </subcellularLocation>
</comment>
<dbReference type="RefSeq" id="WP_092761547.1">
    <property type="nucleotide sequence ID" value="NZ_FNZQ01000002.1"/>
</dbReference>
<keyword evidence="4 8" id="KW-1133">Transmembrane helix</keyword>
<dbReference type="CDD" id="cd07989">
    <property type="entry name" value="LPLAT_AGPAT-like"/>
    <property type="match status" value="1"/>
</dbReference>
<dbReference type="PANTHER" id="PTHR23063:SF54">
    <property type="entry name" value="LYSOPHOSPHOLIPID ACYLTRANSFERASE LPEAT1"/>
    <property type="match status" value="1"/>
</dbReference>
<reference evidence="10 11" key="1">
    <citation type="submission" date="2016-10" db="EMBL/GenBank/DDBJ databases">
        <authorList>
            <person name="de Groot N.N."/>
        </authorList>
    </citation>
    <scope>NUCLEOTIDE SEQUENCE [LARGE SCALE GENOMIC DNA]</scope>
    <source>
        <strain evidence="10 11">DSM 14858</strain>
    </source>
</reference>
<keyword evidence="2 10" id="KW-0808">Transferase</keyword>
<evidence type="ECO:0000313" key="10">
    <source>
        <dbReference type="EMBL" id="SEK92343.1"/>
    </source>
</evidence>
<dbReference type="GO" id="GO:0006644">
    <property type="term" value="P:phospholipid metabolic process"/>
    <property type="evidence" value="ECO:0007669"/>
    <property type="project" value="TreeGrafter"/>
</dbReference>
<evidence type="ECO:0000256" key="3">
    <source>
        <dbReference type="ARBA" id="ARBA00022692"/>
    </source>
</evidence>
<evidence type="ECO:0000256" key="7">
    <source>
        <dbReference type="ARBA" id="ARBA00023315"/>
    </source>
</evidence>
<dbReference type="Proteomes" id="UP000199283">
    <property type="component" value="Unassembled WGS sequence"/>
</dbReference>
<dbReference type="GO" id="GO:0016020">
    <property type="term" value="C:membrane"/>
    <property type="evidence" value="ECO:0007669"/>
    <property type="project" value="UniProtKB-SubCell"/>
</dbReference>
<dbReference type="GO" id="GO:0071618">
    <property type="term" value="F:lysophosphatidylethanolamine acyltransferase activity"/>
    <property type="evidence" value="ECO:0007669"/>
    <property type="project" value="TreeGrafter"/>
</dbReference>
<name>A0A1H7KZU6_9RHOB</name>
<dbReference type="SUPFAM" id="SSF69593">
    <property type="entry name" value="Glycerol-3-phosphate (1)-acyltransferase"/>
    <property type="match status" value="1"/>
</dbReference>
<feature type="domain" description="Phospholipid/glycerol acyltransferase" evidence="9">
    <location>
        <begin position="88"/>
        <end position="203"/>
    </location>
</feature>
<keyword evidence="5" id="KW-0443">Lipid metabolism</keyword>